<dbReference type="Proteomes" id="UP000031599">
    <property type="component" value="Unassembled WGS sequence"/>
</dbReference>
<evidence type="ECO:0000313" key="2">
    <source>
        <dbReference type="Proteomes" id="UP000031599"/>
    </source>
</evidence>
<protein>
    <submittedName>
        <fullName evidence="1">Uncharacterized protein</fullName>
    </submittedName>
</protein>
<gene>
    <name evidence="1" type="ORF">DB30_05607</name>
</gene>
<dbReference type="AlphaFoldDB" id="A0A0C2CWI7"/>
<organism evidence="1 2">
    <name type="scientific">Enhygromyxa salina</name>
    <dbReference type="NCBI Taxonomy" id="215803"/>
    <lineage>
        <taxon>Bacteria</taxon>
        <taxon>Pseudomonadati</taxon>
        <taxon>Myxococcota</taxon>
        <taxon>Polyangia</taxon>
        <taxon>Nannocystales</taxon>
        <taxon>Nannocystaceae</taxon>
        <taxon>Enhygromyxa</taxon>
    </lineage>
</organism>
<comment type="caution">
    <text evidence="1">The sequence shown here is derived from an EMBL/GenBank/DDBJ whole genome shotgun (WGS) entry which is preliminary data.</text>
</comment>
<dbReference type="EMBL" id="JMCC02000054">
    <property type="protein sequence ID" value="KIG15411.1"/>
    <property type="molecule type" value="Genomic_DNA"/>
</dbReference>
<accession>A0A0C2CWI7</accession>
<sequence>MMTQIANRTSKRGIQPNLASAFAAATLDLGFPPGRVAPLLAMALLPCFISNAVEGAEQQPEILQDVPVDELEYQGAPRRRSLRAAALRV</sequence>
<reference evidence="1 2" key="1">
    <citation type="submission" date="2014-12" db="EMBL/GenBank/DDBJ databases">
        <title>Genome assembly of Enhygromyxa salina DSM 15201.</title>
        <authorList>
            <person name="Sharma G."/>
            <person name="Subramanian S."/>
        </authorList>
    </citation>
    <scope>NUCLEOTIDE SEQUENCE [LARGE SCALE GENOMIC DNA]</scope>
    <source>
        <strain evidence="1 2">DSM 15201</strain>
    </source>
</reference>
<evidence type="ECO:0000313" key="1">
    <source>
        <dbReference type="EMBL" id="KIG15411.1"/>
    </source>
</evidence>
<proteinExistence type="predicted"/>
<name>A0A0C2CWI7_9BACT</name>